<dbReference type="Proteomes" id="UP000321926">
    <property type="component" value="Unassembled WGS sequence"/>
</dbReference>
<keyword evidence="1" id="KW-0472">Membrane</keyword>
<keyword evidence="1" id="KW-0812">Transmembrane</keyword>
<evidence type="ECO:0000256" key="1">
    <source>
        <dbReference type="SAM" id="Phobius"/>
    </source>
</evidence>
<sequence>MRNNIKEWKSTIVGILLLVATGFAVAYEKMPAPEVLIPFMVIVGVAHIMLNPDEIRKYLLGFLKKKLED</sequence>
<dbReference type="RefSeq" id="WP_147924084.1">
    <property type="nucleotide sequence ID" value="NZ_VRTY01000149.1"/>
</dbReference>
<comment type="caution">
    <text evidence="2">The sequence shown here is derived from an EMBL/GenBank/DDBJ whole genome shotgun (WGS) entry which is preliminary data.</text>
</comment>
<gene>
    <name evidence="2" type="ORF">FVR03_22770</name>
</gene>
<organism evidence="2 3">
    <name type="scientific">Pontibacter qinzhouensis</name>
    <dbReference type="NCBI Taxonomy" id="2603253"/>
    <lineage>
        <taxon>Bacteria</taxon>
        <taxon>Pseudomonadati</taxon>
        <taxon>Bacteroidota</taxon>
        <taxon>Cytophagia</taxon>
        <taxon>Cytophagales</taxon>
        <taxon>Hymenobacteraceae</taxon>
        <taxon>Pontibacter</taxon>
    </lineage>
</organism>
<name>A0A5C8IR07_9BACT</name>
<proteinExistence type="predicted"/>
<evidence type="ECO:0000313" key="3">
    <source>
        <dbReference type="Proteomes" id="UP000321926"/>
    </source>
</evidence>
<dbReference type="AlphaFoldDB" id="A0A5C8IR07"/>
<dbReference type="EMBL" id="VRTY01000149">
    <property type="protein sequence ID" value="TXK23325.1"/>
    <property type="molecule type" value="Genomic_DNA"/>
</dbReference>
<keyword evidence="3" id="KW-1185">Reference proteome</keyword>
<protein>
    <submittedName>
        <fullName evidence="2">Uncharacterized protein</fullName>
    </submittedName>
</protein>
<accession>A0A5C8IR07</accession>
<keyword evidence="1" id="KW-1133">Transmembrane helix</keyword>
<feature type="transmembrane region" description="Helical" evidence="1">
    <location>
        <begin position="36"/>
        <end position="52"/>
    </location>
</feature>
<reference evidence="2 3" key="1">
    <citation type="submission" date="2019-08" db="EMBL/GenBank/DDBJ databases">
        <authorList>
            <person name="Shi S."/>
        </authorList>
    </citation>
    <scope>NUCLEOTIDE SEQUENCE [LARGE SCALE GENOMIC DNA]</scope>
    <source>
        <strain evidence="2 3">GY10130</strain>
    </source>
</reference>
<evidence type="ECO:0000313" key="2">
    <source>
        <dbReference type="EMBL" id="TXK23325.1"/>
    </source>
</evidence>